<feature type="domain" description="Right handed beta helix" evidence="4">
    <location>
        <begin position="405"/>
        <end position="503"/>
    </location>
</feature>
<dbReference type="PANTHER" id="PTHR14695:SF4">
    <property type="entry name" value="PROTEIN NESSUN DORMA"/>
    <property type="match status" value="1"/>
</dbReference>
<comment type="caution">
    <text evidence="6">The sequence shown here is derived from an EMBL/GenBank/DDBJ whole genome shotgun (WGS) entry which is preliminary data.</text>
</comment>
<evidence type="ECO:0000259" key="5">
    <source>
        <dbReference type="Pfam" id="PF23762"/>
    </source>
</evidence>
<dbReference type="InterPro" id="IPR012334">
    <property type="entry name" value="Pectin_lyas_fold"/>
</dbReference>
<keyword evidence="2" id="KW-0963">Cytoplasm</keyword>
<dbReference type="EMBL" id="CADEPI010000027">
    <property type="protein sequence ID" value="CAB3366855.1"/>
    <property type="molecule type" value="Genomic_DNA"/>
</dbReference>
<feature type="domain" description="SHC SH2" evidence="5">
    <location>
        <begin position="14"/>
        <end position="259"/>
    </location>
</feature>
<dbReference type="GO" id="GO:0005819">
    <property type="term" value="C:spindle"/>
    <property type="evidence" value="ECO:0007669"/>
    <property type="project" value="UniProtKB-SubCell"/>
</dbReference>
<evidence type="ECO:0008006" key="8">
    <source>
        <dbReference type="Google" id="ProtNLM"/>
    </source>
</evidence>
<evidence type="ECO:0000256" key="3">
    <source>
        <dbReference type="ARBA" id="ARBA00023212"/>
    </source>
</evidence>
<proteinExistence type="predicted"/>
<organism evidence="6 7">
    <name type="scientific">Cloeon dipterum</name>
    <dbReference type="NCBI Taxonomy" id="197152"/>
    <lineage>
        <taxon>Eukaryota</taxon>
        <taxon>Metazoa</taxon>
        <taxon>Ecdysozoa</taxon>
        <taxon>Arthropoda</taxon>
        <taxon>Hexapoda</taxon>
        <taxon>Insecta</taxon>
        <taxon>Pterygota</taxon>
        <taxon>Palaeoptera</taxon>
        <taxon>Ephemeroptera</taxon>
        <taxon>Pisciforma</taxon>
        <taxon>Baetidae</taxon>
        <taxon>Cloeon</taxon>
    </lineage>
</organism>
<keyword evidence="7" id="KW-1185">Reference proteome</keyword>
<dbReference type="GO" id="GO:0007112">
    <property type="term" value="P:male meiosis cytokinesis"/>
    <property type="evidence" value="ECO:0007669"/>
    <property type="project" value="TreeGrafter"/>
</dbReference>
<name>A0A8S1CEN8_9INSE</name>
<gene>
    <name evidence="6" type="ORF">CLODIP_2_CD13416</name>
</gene>
<evidence type="ECO:0000313" key="6">
    <source>
        <dbReference type="EMBL" id="CAB3366855.1"/>
    </source>
</evidence>
<dbReference type="GO" id="GO:0007283">
    <property type="term" value="P:spermatogenesis"/>
    <property type="evidence" value="ECO:0007669"/>
    <property type="project" value="TreeGrafter"/>
</dbReference>
<dbReference type="InterPro" id="IPR039448">
    <property type="entry name" value="Beta_helix"/>
</dbReference>
<evidence type="ECO:0000256" key="1">
    <source>
        <dbReference type="ARBA" id="ARBA00004186"/>
    </source>
</evidence>
<dbReference type="InterPro" id="IPR011050">
    <property type="entry name" value="Pectin_lyase_fold/virulence"/>
</dbReference>
<protein>
    <recommendedName>
        <fullName evidence="8">Right handed beta helix domain-containing protein</fullName>
    </recommendedName>
</protein>
<sequence>MNRRVETARKNHDERMNEFVGVLNREDCLPGSEVLDEWRFHLELTVKKGGWLAVYKPPAGRNKEYMDFVNELVAVESVEFRNFEGYVCSAGQSDCSSSETGSSSTQTNKVFCVPLEDLYPCTNQPDPEVDGVELANVLDQYRYFRANLWLPWDEEDDNEDWRVAALEPRMQLLYDMEQGLAGCEMCERVRRVFRQAWAAHEDLQSLQDGDALDSVDGSPVSATTRALDEEGVAIRVMQLHQRLDQLRHEFSRLQNPLIRGLMVRQRQRMMQPRLKGQQPWSRLVWPGGPAEQLAKLVGTASLLAGTDQRFKLYPLLALALEEANAGDFVFLAAGEYSTTGSAGLEAGGTIRGIGEEAAVVSGCEAGDVMLNIECQQQRDEAVQFDFVLSNVTLEAYKIEICLLLSAGNVLLENCIIDGGGSHDKDDSVGAMVRANCRLVARNCVFTGFTTGIIAYGGARLELEKCHVKECQYGMQMYKGAELSMKQCVVSECTSHGVYFKWSCDEQENGSTLVAHDFLNTLPGVSVQESDFKAVPLAVQVENVNCGIVYNV</sequence>
<dbReference type="Pfam" id="PF13229">
    <property type="entry name" value="Beta_helix"/>
    <property type="match status" value="1"/>
</dbReference>
<dbReference type="SUPFAM" id="SSF51126">
    <property type="entry name" value="Pectin lyase-like"/>
    <property type="match status" value="1"/>
</dbReference>
<dbReference type="InterPro" id="IPR045140">
    <property type="entry name" value="SHCBP1-like"/>
</dbReference>
<evidence type="ECO:0000256" key="2">
    <source>
        <dbReference type="ARBA" id="ARBA00022490"/>
    </source>
</evidence>
<keyword evidence="3" id="KW-0206">Cytoskeleton</keyword>
<dbReference type="PANTHER" id="PTHR14695">
    <property type="entry name" value="SHC SH2-DOMAIN BINDING PROTEIN 1-RELATED"/>
    <property type="match status" value="1"/>
</dbReference>
<comment type="subcellular location">
    <subcellularLocation>
        <location evidence="1">Cytoplasm</location>
        <location evidence="1">Cytoskeleton</location>
        <location evidence="1">Spindle</location>
    </subcellularLocation>
</comment>
<evidence type="ECO:0000259" key="4">
    <source>
        <dbReference type="Pfam" id="PF13229"/>
    </source>
</evidence>
<dbReference type="Pfam" id="PF23762">
    <property type="entry name" value="SHCBP_N"/>
    <property type="match status" value="1"/>
</dbReference>
<dbReference type="AlphaFoldDB" id="A0A8S1CEN8"/>
<evidence type="ECO:0000313" key="7">
    <source>
        <dbReference type="Proteomes" id="UP000494165"/>
    </source>
</evidence>
<accession>A0A8S1CEN8</accession>
<dbReference type="OrthoDB" id="5978115at2759"/>
<reference evidence="6 7" key="1">
    <citation type="submission" date="2020-04" db="EMBL/GenBank/DDBJ databases">
        <authorList>
            <person name="Alioto T."/>
            <person name="Alioto T."/>
            <person name="Gomez Garrido J."/>
        </authorList>
    </citation>
    <scope>NUCLEOTIDE SEQUENCE [LARGE SCALE GENOMIC DNA]</scope>
</reference>
<dbReference type="Proteomes" id="UP000494165">
    <property type="component" value="Unassembled WGS sequence"/>
</dbReference>
<dbReference type="InterPro" id="IPR057508">
    <property type="entry name" value="SHCBP-like_N"/>
</dbReference>
<dbReference type="Gene3D" id="2.160.20.10">
    <property type="entry name" value="Single-stranded right-handed beta-helix, Pectin lyase-like"/>
    <property type="match status" value="1"/>
</dbReference>